<comment type="subcellular location">
    <subcellularLocation>
        <location evidence="1">Membrane</location>
        <topology evidence="1">Multi-pass membrane protein</topology>
    </subcellularLocation>
</comment>
<proteinExistence type="inferred from homology"/>
<dbReference type="GO" id="GO:0005886">
    <property type="term" value="C:plasma membrane"/>
    <property type="evidence" value="ECO:0007669"/>
    <property type="project" value="TreeGrafter"/>
</dbReference>
<keyword evidence="5 12" id="KW-0812">Transmembrane</keyword>
<evidence type="ECO:0000256" key="10">
    <source>
        <dbReference type="ARBA" id="ARBA00023201"/>
    </source>
</evidence>
<evidence type="ECO:0000256" key="1">
    <source>
        <dbReference type="ARBA" id="ARBA00004141"/>
    </source>
</evidence>
<reference evidence="16" key="1">
    <citation type="submission" date="2025-08" db="UniProtKB">
        <authorList>
            <consortium name="RefSeq"/>
        </authorList>
    </citation>
    <scope>IDENTIFICATION</scope>
    <source>
        <tissue evidence="16">Whole organism</tissue>
    </source>
</reference>
<comment type="similarity">
    <text evidence="2 12">Belongs to the amiloride-sensitive sodium channel (TC 1.A.6) family.</text>
</comment>
<evidence type="ECO:0000256" key="8">
    <source>
        <dbReference type="ARBA" id="ARBA00023065"/>
    </source>
</evidence>
<keyword evidence="6 14" id="KW-1133">Transmembrane helix</keyword>
<dbReference type="KEGG" id="foc:113212179"/>
<protein>
    <submittedName>
        <fullName evidence="16">Pickpocket protein 19-like</fullName>
    </submittedName>
</protein>
<keyword evidence="11 12" id="KW-0407">Ion channel</keyword>
<evidence type="ECO:0000256" key="14">
    <source>
        <dbReference type="SAM" id="Phobius"/>
    </source>
</evidence>
<evidence type="ECO:0000256" key="11">
    <source>
        <dbReference type="ARBA" id="ARBA00023303"/>
    </source>
</evidence>
<keyword evidence="7" id="KW-0915">Sodium</keyword>
<dbReference type="Gene3D" id="2.60.470.10">
    <property type="entry name" value="Acid-sensing ion channels like domains"/>
    <property type="match status" value="1"/>
</dbReference>
<evidence type="ECO:0000313" key="15">
    <source>
        <dbReference type="Proteomes" id="UP000504606"/>
    </source>
</evidence>
<dbReference type="OrthoDB" id="5874059at2759"/>
<dbReference type="GO" id="GO:0015280">
    <property type="term" value="F:ligand-gated sodium channel activity"/>
    <property type="evidence" value="ECO:0007669"/>
    <property type="project" value="TreeGrafter"/>
</dbReference>
<keyword evidence="9 14" id="KW-0472">Membrane</keyword>
<dbReference type="GeneID" id="113212179"/>
<evidence type="ECO:0000256" key="3">
    <source>
        <dbReference type="ARBA" id="ARBA00022448"/>
    </source>
</evidence>
<organism evidence="15 16">
    <name type="scientific">Frankliniella occidentalis</name>
    <name type="common">Western flower thrips</name>
    <name type="synonym">Euthrips occidentalis</name>
    <dbReference type="NCBI Taxonomy" id="133901"/>
    <lineage>
        <taxon>Eukaryota</taxon>
        <taxon>Metazoa</taxon>
        <taxon>Ecdysozoa</taxon>
        <taxon>Arthropoda</taxon>
        <taxon>Hexapoda</taxon>
        <taxon>Insecta</taxon>
        <taxon>Pterygota</taxon>
        <taxon>Neoptera</taxon>
        <taxon>Paraneoptera</taxon>
        <taxon>Thysanoptera</taxon>
        <taxon>Terebrantia</taxon>
        <taxon>Thripoidea</taxon>
        <taxon>Thripidae</taxon>
        <taxon>Frankliniella</taxon>
    </lineage>
</organism>
<keyword evidence="15" id="KW-1185">Reference proteome</keyword>
<dbReference type="RefSeq" id="XP_052121190.1">
    <property type="nucleotide sequence ID" value="XM_052265230.1"/>
</dbReference>
<keyword evidence="3 12" id="KW-0813">Transport</keyword>
<dbReference type="AlphaFoldDB" id="A0A9C6WWQ8"/>
<dbReference type="Pfam" id="PF00858">
    <property type="entry name" value="ASC"/>
    <property type="match status" value="1"/>
</dbReference>
<evidence type="ECO:0000256" key="6">
    <source>
        <dbReference type="ARBA" id="ARBA00022989"/>
    </source>
</evidence>
<feature type="region of interest" description="Disordered" evidence="13">
    <location>
        <begin position="575"/>
        <end position="595"/>
    </location>
</feature>
<evidence type="ECO:0000256" key="12">
    <source>
        <dbReference type="RuleBase" id="RU000679"/>
    </source>
</evidence>
<evidence type="ECO:0000256" key="2">
    <source>
        <dbReference type="ARBA" id="ARBA00007193"/>
    </source>
</evidence>
<sequence>MDKDRSTVFWIREFGRAAVVVAPRPPGASRTNQQLGAVVAGPPVRTRAPPTTRQRLAAIARDFLDNAYVYGVVLASRRNIHVLDRALWVIVVLVAILITLWQLPVTYLRITQHPTTVEVRTIAKAVYNIPFPAVTICPKMKVRKRAALEYLKQNNQVSFLNESVVLPALELLQSFKVPYWLDQRPFPIYDKEVYDLFSGIDLPDFMQTVALNCSSVFKRCNWAGTEVDCCSIFRRIVSNSGLCFAFNSFTTQERRVACPLIPYDERPTQSATNVWYLNRPKTDKCGLVRATGVGLHSALEVFLAFADPLDMVLPGAQSSGYDVSVQSANENPDMSRGIAITEAGNTMTSVSVTYKEIAADPWLRTLDPTVRHCLFEEELPELFRDLDQNWYTQDTCILVCRVLFLHKNCNCFPYIILKNNQQCSLEEYRCIVQHAAGRMQWARVTPEDLPGASPEERNHSAWPDCRPCLPMCSLTAYDSEFSTSRSLYVPKHGAAAFLNVFYRDLHSAIKYTERREQEPADQFVTYCAVLNLLLGLSVLSVAQMAFYLAQALVVLWGPARRRLALLRDTCWRPRTASPAPTPRRRGPTRVRPGPDLDLGASVVAPLPFVN</sequence>
<evidence type="ECO:0000256" key="7">
    <source>
        <dbReference type="ARBA" id="ARBA00023053"/>
    </source>
</evidence>
<name>A0A9C6WWQ8_FRAOC</name>
<gene>
    <name evidence="16" type="primary">LOC113212179</name>
</gene>
<dbReference type="Proteomes" id="UP000504606">
    <property type="component" value="Unplaced"/>
</dbReference>
<keyword evidence="4 12" id="KW-0894">Sodium channel</keyword>
<evidence type="ECO:0000256" key="4">
    <source>
        <dbReference type="ARBA" id="ARBA00022461"/>
    </source>
</evidence>
<feature type="transmembrane region" description="Helical" evidence="14">
    <location>
        <begin position="86"/>
        <end position="103"/>
    </location>
</feature>
<dbReference type="PANTHER" id="PTHR11690">
    <property type="entry name" value="AMILORIDE-SENSITIVE SODIUM CHANNEL-RELATED"/>
    <property type="match status" value="1"/>
</dbReference>
<evidence type="ECO:0000256" key="9">
    <source>
        <dbReference type="ARBA" id="ARBA00023136"/>
    </source>
</evidence>
<keyword evidence="8 12" id="KW-0406">Ion transport</keyword>
<dbReference type="PANTHER" id="PTHR11690:SF300">
    <property type="entry name" value="PICKPOCKET PROTEIN 19"/>
    <property type="match status" value="1"/>
</dbReference>
<evidence type="ECO:0000256" key="5">
    <source>
        <dbReference type="ARBA" id="ARBA00022692"/>
    </source>
</evidence>
<accession>A0A9C6WWQ8</accession>
<evidence type="ECO:0000256" key="13">
    <source>
        <dbReference type="SAM" id="MobiDB-lite"/>
    </source>
</evidence>
<keyword evidence="10 12" id="KW-0739">Sodium transport</keyword>
<evidence type="ECO:0000313" key="16">
    <source>
        <dbReference type="RefSeq" id="XP_052121190.1"/>
    </source>
</evidence>
<dbReference type="InterPro" id="IPR001873">
    <property type="entry name" value="ENaC"/>
</dbReference>